<proteinExistence type="predicted"/>
<organism evidence="3 4">
    <name type="scientific">Fusarium venenatum</name>
    <dbReference type="NCBI Taxonomy" id="56646"/>
    <lineage>
        <taxon>Eukaryota</taxon>
        <taxon>Fungi</taxon>
        <taxon>Dikarya</taxon>
        <taxon>Ascomycota</taxon>
        <taxon>Pezizomycotina</taxon>
        <taxon>Sordariomycetes</taxon>
        <taxon>Hypocreomycetidae</taxon>
        <taxon>Hypocreales</taxon>
        <taxon>Nectriaceae</taxon>
        <taxon>Fusarium</taxon>
    </lineage>
</organism>
<evidence type="ECO:0000313" key="3">
    <source>
        <dbReference type="EMBL" id="CEI66308.1"/>
    </source>
</evidence>
<keyword evidence="1" id="KW-0472">Membrane</keyword>
<protein>
    <recommendedName>
        <fullName evidence="2">CorA-like transporter domain-containing protein</fullName>
    </recommendedName>
</protein>
<evidence type="ECO:0000313" key="4">
    <source>
        <dbReference type="Proteomes" id="UP000245910"/>
    </source>
</evidence>
<keyword evidence="4" id="KW-1185">Reference proteome</keyword>
<name>A0A2L2T8L0_9HYPO</name>
<accession>A0A2L2T8L0</accession>
<dbReference type="AlphaFoldDB" id="A0A2L2T8L0"/>
<keyword evidence="1" id="KW-0812">Transmembrane</keyword>
<keyword evidence="1" id="KW-1133">Transmembrane helix</keyword>
<evidence type="ECO:0000256" key="1">
    <source>
        <dbReference type="SAM" id="Phobius"/>
    </source>
</evidence>
<feature type="transmembrane region" description="Helical" evidence="1">
    <location>
        <begin position="503"/>
        <end position="525"/>
    </location>
</feature>
<feature type="domain" description="CorA-like transporter" evidence="2">
    <location>
        <begin position="82"/>
        <end position="271"/>
    </location>
</feature>
<evidence type="ECO:0000259" key="2">
    <source>
        <dbReference type="Pfam" id="PF26616"/>
    </source>
</evidence>
<dbReference type="STRING" id="56646.A0A2L2T8L0"/>
<dbReference type="Pfam" id="PF26616">
    <property type="entry name" value="CorA-like"/>
    <property type="match status" value="1"/>
</dbReference>
<dbReference type="InterPro" id="IPR058257">
    <property type="entry name" value="CorA-like_dom"/>
</dbReference>
<reference evidence="4" key="1">
    <citation type="submission" date="2014-10" db="EMBL/GenBank/DDBJ databases">
        <authorList>
            <person name="King R."/>
        </authorList>
    </citation>
    <scope>NUCLEOTIDE SEQUENCE [LARGE SCALE GENOMIC DNA]</scope>
    <source>
        <strain evidence="4">A3/5</strain>
    </source>
</reference>
<feature type="transmembrane region" description="Helical" evidence="1">
    <location>
        <begin position="545"/>
        <end position="568"/>
    </location>
</feature>
<sequence>MHEVQYPDYKLFPAAFEAWLRAKFGDPTIAVECKNGHFVFNLPDGQYLTDCCNMSPEYPCNLLKPCQPRRTLENHRKLLIKFINSSDSRAPLNCSYESFVYLLSFYQIPASFLDFISSFGLTREPTDYQMTGFNGFDTIETPEDNRIKIPRLGRSGQGHGTQYLLRSVEQSTGPEGETTWNIRQMAVHHQYDFDTGKALWLTVKTNSVMQEMIKEAITDDPSLSQTRTEGLPKSFSATLLTHLIHLQWCDESWRNCINDFEKSIRSVLKKAETARVHQQPSRNLTIKRALTNKSNINEKDASETSTTLQRTRLQFNKSVLKPLTWYLCLISAKEDTSTAVPPVPHGKKVVDEDLSSQLEALMVLDTFSINEVQRLHYLGEQLERFRLVLQLDRQTLRDIAEHYQDLASRDALPNQIKTSCKADLASFFRQVERIRKNLEIRVTQVESLIAWLHEGKVLASFDGILQYRSTQVSHIFTESSHIQSEKMEKIAYKTEKETISMHVITCVTLAFLPGTFVAAFFQSGLVEINQAASGVRGAVTFHSGAFKLFALICFPLMFITFVLWILLFNHLARRARRREEKSKV</sequence>
<dbReference type="Proteomes" id="UP000245910">
    <property type="component" value="Chromosome I"/>
</dbReference>
<dbReference type="EMBL" id="LN649229">
    <property type="protein sequence ID" value="CEI66308.1"/>
    <property type="molecule type" value="Genomic_DNA"/>
</dbReference>